<name>A0AAN7X447_ELEMC</name>
<reference evidence="2 3" key="1">
    <citation type="journal article" date="2023" name="Genes (Basel)">
        <title>Chromosome-Level Genome Assembly and Circadian Gene Repertoire of the Patagonia Blennie Eleginops maclovinus-The Closest Ancestral Proxy of Antarctic Cryonotothenioids.</title>
        <authorList>
            <person name="Cheng C.C."/>
            <person name="Rivera-Colon A.G."/>
            <person name="Minhas B.F."/>
            <person name="Wilson L."/>
            <person name="Rayamajhi N."/>
            <person name="Vargas-Chacoff L."/>
            <person name="Catchen J.M."/>
        </authorList>
    </citation>
    <scope>NUCLEOTIDE SEQUENCE [LARGE SCALE GENOMIC DNA]</scope>
    <source>
        <strain evidence="2">JMC-PN-2008</strain>
    </source>
</reference>
<evidence type="ECO:0000313" key="3">
    <source>
        <dbReference type="Proteomes" id="UP001346869"/>
    </source>
</evidence>
<dbReference type="AlphaFoldDB" id="A0AAN7X447"/>
<comment type="caution">
    <text evidence="2">The sequence shown here is derived from an EMBL/GenBank/DDBJ whole genome shotgun (WGS) entry which is preliminary data.</text>
</comment>
<keyword evidence="3" id="KW-1185">Reference proteome</keyword>
<protein>
    <submittedName>
        <fullName evidence="2">Uncharacterized protein</fullName>
    </submittedName>
</protein>
<dbReference type="Proteomes" id="UP001346869">
    <property type="component" value="Unassembled WGS sequence"/>
</dbReference>
<feature type="region of interest" description="Disordered" evidence="1">
    <location>
        <begin position="1"/>
        <end position="57"/>
    </location>
</feature>
<feature type="compositionally biased region" description="Basic and acidic residues" evidence="1">
    <location>
        <begin position="12"/>
        <end position="23"/>
    </location>
</feature>
<organism evidence="2 3">
    <name type="scientific">Eleginops maclovinus</name>
    <name type="common">Patagonian blennie</name>
    <name type="synonym">Eleginus maclovinus</name>
    <dbReference type="NCBI Taxonomy" id="56733"/>
    <lineage>
        <taxon>Eukaryota</taxon>
        <taxon>Metazoa</taxon>
        <taxon>Chordata</taxon>
        <taxon>Craniata</taxon>
        <taxon>Vertebrata</taxon>
        <taxon>Euteleostomi</taxon>
        <taxon>Actinopterygii</taxon>
        <taxon>Neopterygii</taxon>
        <taxon>Teleostei</taxon>
        <taxon>Neoteleostei</taxon>
        <taxon>Acanthomorphata</taxon>
        <taxon>Eupercaria</taxon>
        <taxon>Perciformes</taxon>
        <taxon>Notothenioidei</taxon>
        <taxon>Eleginopidae</taxon>
        <taxon>Eleginops</taxon>
    </lineage>
</organism>
<evidence type="ECO:0000313" key="2">
    <source>
        <dbReference type="EMBL" id="KAK5857311.1"/>
    </source>
</evidence>
<proteinExistence type="predicted"/>
<gene>
    <name evidence="2" type="ORF">PBY51_010565</name>
</gene>
<dbReference type="EMBL" id="JAUZQC010000016">
    <property type="protein sequence ID" value="KAK5857311.1"/>
    <property type="molecule type" value="Genomic_DNA"/>
</dbReference>
<feature type="compositionally biased region" description="Pro residues" evidence="1">
    <location>
        <begin position="40"/>
        <end position="53"/>
    </location>
</feature>
<evidence type="ECO:0000256" key="1">
    <source>
        <dbReference type="SAM" id="MobiDB-lite"/>
    </source>
</evidence>
<reference evidence="2 3" key="2">
    <citation type="journal article" date="2023" name="Mol. Biol. Evol.">
        <title>Genomics of Secondarily Temperate Adaptation in the Only Non-Antarctic Icefish.</title>
        <authorList>
            <person name="Rivera-Colon A.G."/>
            <person name="Rayamajhi N."/>
            <person name="Minhas B.F."/>
            <person name="Madrigal G."/>
            <person name="Bilyk K.T."/>
            <person name="Yoon V."/>
            <person name="Hune M."/>
            <person name="Gregory S."/>
            <person name="Cheng C.H.C."/>
            <person name="Catchen J.M."/>
        </authorList>
    </citation>
    <scope>NUCLEOTIDE SEQUENCE [LARGE SCALE GENOMIC DNA]</scope>
    <source>
        <strain evidence="2">JMC-PN-2008</strain>
    </source>
</reference>
<accession>A0AAN7X447</accession>
<sequence>MSYSWKIAVSQQHEHGGEWRGGLEEQAPEMLPCRKKGPSPSCPAAPTPLPPPGLTGRGLTGARHHLLTCPVHRRQAKITADTCQAIQPRGQRFTGSNKLLRTMELRHMQTCDQCHAAALDEN</sequence>